<dbReference type="InterPro" id="IPR024534">
    <property type="entry name" value="JetD_C"/>
</dbReference>
<evidence type="ECO:0000313" key="3">
    <source>
        <dbReference type="Proteomes" id="UP000189339"/>
    </source>
</evidence>
<evidence type="ECO:0000313" key="2">
    <source>
        <dbReference type="EMBL" id="ONF43856.1"/>
    </source>
</evidence>
<protein>
    <recommendedName>
        <fullName evidence="1">Wadjet protein JetD C-terminal domain-containing protein</fullName>
    </recommendedName>
</protein>
<name>A0A1V2DU05_9GAMM</name>
<sequence length="266" mass="30573">MREYLDKIRAGQPINYEAFLKRLPAAVRARQRRLFRSERVAPNRWRVQVLDEGAFAELEAWAAPARDRTEAAAKGDSHRSRTRHTFLLVYHEQRPSGRPDTLVLSETAVDCGFEPKRQVLVVENEDNFFAFRTMLAFAAREAVPGLDLSNCDVVLGGGKRVTRRSCLDWLDRYERVYCALDYDAGGLEIFATIRTHLGDKAGYLQPRDWSAWYHRFRRTPARTARFARAIRLAEDLGFDSLARAFRATGKFMEQEMILDERPAGDS</sequence>
<accession>A0A1V2DU05</accession>
<dbReference type="OrthoDB" id="5759008at2"/>
<proteinExistence type="predicted"/>
<dbReference type="RefSeq" id="WP_076724376.1">
    <property type="nucleotide sequence ID" value="NZ_MSCW01000006.1"/>
</dbReference>
<dbReference type="Pfam" id="PF09983">
    <property type="entry name" value="JetD_C"/>
    <property type="match status" value="1"/>
</dbReference>
<dbReference type="STRING" id="135739.BTO32_09400"/>
<feature type="domain" description="Wadjet protein JetD C-terminal" evidence="1">
    <location>
        <begin position="115"/>
        <end position="257"/>
    </location>
</feature>
<reference evidence="2 3" key="1">
    <citation type="submission" date="2016-12" db="EMBL/GenBank/DDBJ databases">
        <title>Marinobacter lutaoensis whole genome sequencing.</title>
        <authorList>
            <person name="Verma A."/>
            <person name="Krishnamurthi S."/>
        </authorList>
    </citation>
    <scope>NUCLEOTIDE SEQUENCE [LARGE SCALE GENOMIC DNA]</scope>
    <source>
        <strain evidence="2 3">T5054</strain>
    </source>
</reference>
<keyword evidence="3" id="KW-1185">Reference proteome</keyword>
<organism evidence="2 3">
    <name type="scientific">Marinobacter lutaoensis</name>
    <dbReference type="NCBI Taxonomy" id="135739"/>
    <lineage>
        <taxon>Bacteria</taxon>
        <taxon>Pseudomonadati</taxon>
        <taxon>Pseudomonadota</taxon>
        <taxon>Gammaproteobacteria</taxon>
        <taxon>Pseudomonadales</taxon>
        <taxon>Marinobacteraceae</taxon>
        <taxon>Marinobacter</taxon>
    </lineage>
</organism>
<dbReference type="AlphaFoldDB" id="A0A1V2DU05"/>
<dbReference type="EMBL" id="MSCW01000006">
    <property type="protein sequence ID" value="ONF43856.1"/>
    <property type="molecule type" value="Genomic_DNA"/>
</dbReference>
<comment type="caution">
    <text evidence="2">The sequence shown here is derived from an EMBL/GenBank/DDBJ whole genome shotgun (WGS) entry which is preliminary data.</text>
</comment>
<dbReference type="Proteomes" id="UP000189339">
    <property type="component" value="Unassembled WGS sequence"/>
</dbReference>
<evidence type="ECO:0000259" key="1">
    <source>
        <dbReference type="Pfam" id="PF09983"/>
    </source>
</evidence>
<gene>
    <name evidence="2" type="ORF">BTO32_09400</name>
</gene>